<sequence length="249" mass="26990">MLQERSRPVNPGEDVPPATQPTSGGTIRPSLALSLFGDGNMPSHTLGRYWSLLNDPGLTPPPPNPRISVVTPEDFKGLTNRVQAITGVLQAIIPYIPQLTQQPSSQPQAASLPQTRVMLPQNGQPPTTRSIDNLPYFSPESDQAPSGGAARRPEPAPSASAHSLSDPDTLSSDSIDSLREQLRMVNQRIDNVHRTLRTKDEHGDSPLHGSPFIQEIQDTPGRAWRKSPPWIDNVHRTLTTLSPPDAGGI</sequence>
<protein>
    <submittedName>
        <fullName evidence="2">Uncharacterized protein</fullName>
    </submittedName>
</protein>
<evidence type="ECO:0000313" key="3">
    <source>
        <dbReference type="Proteomes" id="UP000287651"/>
    </source>
</evidence>
<proteinExistence type="predicted"/>
<dbReference type="AlphaFoldDB" id="A0A427AK53"/>
<feature type="compositionally biased region" description="Polar residues" evidence="1">
    <location>
        <begin position="121"/>
        <end position="131"/>
    </location>
</feature>
<gene>
    <name evidence="2" type="ORF">B296_00004600</name>
</gene>
<dbReference type="EMBL" id="AMZH03002155">
    <property type="protein sequence ID" value="RRT76594.1"/>
    <property type="molecule type" value="Genomic_DNA"/>
</dbReference>
<organism evidence="2 3">
    <name type="scientific">Ensete ventricosum</name>
    <name type="common">Abyssinian banana</name>
    <name type="synonym">Musa ensete</name>
    <dbReference type="NCBI Taxonomy" id="4639"/>
    <lineage>
        <taxon>Eukaryota</taxon>
        <taxon>Viridiplantae</taxon>
        <taxon>Streptophyta</taxon>
        <taxon>Embryophyta</taxon>
        <taxon>Tracheophyta</taxon>
        <taxon>Spermatophyta</taxon>
        <taxon>Magnoliopsida</taxon>
        <taxon>Liliopsida</taxon>
        <taxon>Zingiberales</taxon>
        <taxon>Musaceae</taxon>
        <taxon>Ensete</taxon>
    </lineage>
</organism>
<evidence type="ECO:0000256" key="1">
    <source>
        <dbReference type="SAM" id="MobiDB-lite"/>
    </source>
</evidence>
<comment type="caution">
    <text evidence="2">The sequence shown here is derived from an EMBL/GenBank/DDBJ whole genome shotgun (WGS) entry which is preliminary data.</text>
</comment>
<reference evidence="2 3" key="1">
    <citation type="journal article" date="2014" name="Agronomy (Basel)">
        <title>A Draft Genome Sequence for Ensete ventricosum, the Drought-Tolerant Tree Against Hunger.</title>
        <authorList>
            <person name="Harrison J."/>
            <person name="Moore K.A."/>
            <person name="Paszkiewicz K."/>
            <person name="Jones T."/>
            <person name="Grant M."/>
            <person name="Ambacheew D."/>
            <person name="Muzemil S."/>
            <person name="Studholme D.J."/>
        </authorList>
    </citation>
    <scope>NUCLEOTIDE SEQUENCE [LARGE SCALE GENOMIC DNA]</scope>
</reference>
<feature type="region of interest" description="Disordered" evidence="1">
    <location>
        <begin position="118"/>
        <end position="173"/>
    </location>
</feature>
<name>A0A427AK53_ENSVE</name>
<dbReference type="Proteomes" id="UP000287651">
    <property type="component" value="Unassembled WGS sequence"/>
</dbReference>
<evidence type="ECO:0000313" key="2">
    <source>
        <dbReference type="EMBL" id="RRT76594.1"/>
    </source>
</evidence>
<accession>A0A427AK53</accession>
<feature type="region of interest" description="Disordered" evidence="1">
    <location>
        <begin position="1"/>
        <end position="31"/>
    </location>
</feature>
<feature type="compositionally biased region" description="Low complexity" evidence="1">
    <location>
        <begin position="157"/>
        <end position="173"/>
    </location>
</feature>